<dbReference type="PROSITE" id="PS51257">
    <property type="entry name" value="PROKAR_LIPOPROTEIN"/>
    <property type="match status" value="1"/>
</dbReference>
<gene>
    <name evidence="2" type="ORF">BFC18_07510</name>
</gene>
<evidence type="ECO:0000256" key="1">
    <source>
        <dbReference type="SAM" id="SignalP"/>
    </source>
</evidence>
<dbReference type="OrthoDB" id="6384863at2"/>
<comment type="caution">
    <text evidence="2">The sequence shown here is derived from an EMBL/GenBank/DDBJ whole genome shotgun (WGS) entry which is preliminary data.</text>
</comment>
<reference evidence="2 3" key="1">
    <citation type="submission" date="2016-08" db="EMBL/GenBank/DDBJ databases">
        <authorList>
            <person name="Seilhamer J.J."/>
        </authorList>
    </citation>
    <scope>NUCLEOTIDE SEQUENCE [LARGE SCALE GENOMIC DNA]</scope>
    <source>
        <strain evidence="2 3">KCTC 42603</strain>
    </source>
</reference>
<organism evidence="2 3">
    <name type="scientific">Alteromonas confluentis</name>
    <dbReference type="NCBI Taxonomy" id="1656094"/>
    <lineage>
        <taxon>Bacteria</taxon>
        <taxon>Pseudomonadati</taxon>
        <taxon>Pseudomonadota</taxon>
        <taxon>Gammaproteobacteria</taxon>
        <taxon>Alteromonadales</taxon>
        <taxon>Alteromonadaceae</taxon>
        <taxon>Alteromonas/Salinimonas group</taxon>
        <taxon>Alteromonas</taxon>
    </lineage>
</organism>
<dbReference type="EMBL" id="MDHN01000013">
    <property type="protein sequence ID" value="OFC71573.1"/>
    <property type="molecule type" value="Genomic_DNA"/>
</dbReference>
<sequence length="602" mass="66640">MKNQLSFICALAGVMTLSGCATATLDVTVDIFEKNPAVDLPLSDRKVEAMLQDLAKLQENADETLATRIKLATGTSALYDDALKMLIKADRLKADDVSYPAQVSCPKLSDDKKVDSNLKPLEKYNSCLSESYEDFKNASNEAYDGLLTYLKAYKKAYTEIVRQQCQQLVNSDKDEKREVLREICDNPETFIEYQDKDIQTIRIGDSKPPHRRKSKDIEVLTKHNYLFDKITVTAKFRALNVNGQGEICSPDKDIAFPSKVTKTVTVKTTTKNGKTETVEQIADTYTLNESEICGQTFVDLEVDTLDKVSRVIAAYKQLSHPAIYFNWGNIEFLINKYIEVRPGSAPLWKNFARQLQKKLVALNEEAGVQPATGQRTISRSYDDTSFQGASLNLANELEALRNDLPESASSQAALEGLVKSKSNLNDLIDRLQNAGDPVWRTIVNPMFANQWNTINKQHFKGDGNTSVVVIRDTPTRFRTAQAKNNPTVLAQNQIAISSAVTEAALNVVGGLSGLGKVDFGKDNADDEQPLDAGKNEALALDIDYQKTVIRNLKSELSQLLAEINALPDDADVRKVEKLRQSAKARMSAYATALSLAGSDTNE</sequence>
<dbReference type="Proteomes" id="UP000175691">
    <property type="component" value="Unassembled WGS sequence"/>
</dbReference>
<dbReference type="RefSeq" id="WP_070124445.1">
    <property type="nucleotide sequence ID" value="NZ_MDHN01000013.1"/>
</dbReference>
<keyword evidence="1" id="KW-0732">Signal</keyword>
<name>A0A1E7ZDH6_9ALTE</name>
<dbReference type="AlphaFoldDB" id="A0A1E7ZDH6"/>
<keyword evidence="3" id="KW-1185">Reference proteome</keyword>
<evidence type="ECO:0000313" key="2">
    <source>
        <dbReference type="EMBL" id="OFC71573.1"/>
    </source>
</evidence>
<dbReference type="STRING" id="1656094.BFC18_07510"/>
<feature type="signal peptide" evidence="1">
    <location>
        <begin position="1"/>
        <end position="23"/>
    </location>
</feature>
<evidence type="ECO:0000313" key="3">
    <source>
        <dbReference type="Proteomes" id="UP000175691"/>
    </source>
</evidence>
<proteinExistence type="predicted"/>
<evidence type="ECO:0008006" key="4">
    <source>
        <dbReference type="Google" id="ProtNLM"/>
    </source>
</evidence>
<accession>A0A1E7ZDH6</accession>
<protein>
    <recommendedName>
        <fullName evidence="4">Imelysin-like domain-containing protein</fullName>
    </recommendedName>
</protein>
<feature type="chain" id="PRO_5009209737" description="Imelysin-like domain-containing protein" evidence="1">
    <location>
        <begin position="24"/>
        <end position="602"/>
    </location>
</feature>